<dbReference type="CDD" id="cd01650">
    <property type="entry name" value="RT_nLTR_like"/>
    <property type="match status" value="1"/>
</dbReference>
<dbReference type="GO" id="GO:0016853">
    <property type="term" value="F:isomerase activity"/>
    <property type="evidence" value="ECO:0007669"/>
    <property type="project" value="UniProtKB-KW"/>
</dbReference>
<dbReference type="Gene3D" id="3.30.420.10">
    <property type="entry name" value="Ribonuclease H-like superfamily/Ribonuclease H"/>
    <property type="match status" value="1"/>
</dbReference>
<dbReference type="InterPro" id="IPR002156">
    <property type="entry name" value="RNaseH_domain"/>
</dbReference>
<organism evidence="4 5">
    <name type="scientific">Cannabis sativa</name>
    <name type="common">Hemp</name>
    <name type="synonym">Marijuana</name>
    <dbReference type="NCBI Taxonomy" id="3483"/>
    <lineage>
        <taxon>Eukaryota</taxon>
        <taxon>Viridiplantae</taxon>
        <taxon>Streptophyta</taxon>
        <taxon>Embryophyta</taxon>
        <taxon>Tracheophyta</taxon>
        <taxon>Spermatophyta</taxon>
        <taxon>Magnoliopsida</taxon>
        <taxon>eudicotyledons</taxon>
        <taxon>Gunneridae</taxon>
        <taxon>Pentapetalae</taxon>
        <taxon>rosids</taxon>
        <taxon>fabids</taxon>
        <taxon>Rosales</taxon>
        <taxon>Cannabaceae</taxon>
        <taxon>Cannabis</taxon>
    </lineage>
</organism>
<dbReference type="InterPro" id="IPR036691">
    <property type="entry name" value="Endo/exonu/phosph_ase_sf"/>
</dbReference>
<accession>A0A803Q3C1</accession>
<dbReference type="SUPFAM" id="SSF56672">
    <property type="entry name" value="DNA/RNA polymerases"/>
    <property type="match status" value="1"/>
</dbReference>
<dbReference type="InterPro" id="IPR043502">
    <property type="entry name" value="DNA/RNA_pol_sf"/>
</dbReference>
<dbReference type="EMBL" id="UZAU01000673">
    <property type="status" value="NOT_ANNOTATED_CDS"/>
    <property type="molecule type" value="Genomic_DNA"/>
</dbReference>
<dbReference type="Gene3D" id="3.10.310.10">
    <property type="entry name" value="Diaminopimelate Epimerase, Chain A, domain 1"/>
    <property type="match status" value="2"/>
</dbReference>
<evidence type="ECO:0000259" key="3">
    <source>
        <dbReference type="PROSITE" id="PS50878"/>
    </source>
</evidence>
<protein>
    <recommendedName>
        <fullName evidence="3">Reverse transcriptase domain-containing protein</fullName>
    </recommendedName>
</protein>
<proteinExistence type="inferred from homology"/>
<reference evidence="4" key="2">
    <citation type="submission" date="2021-03" db="UniProtKB">
        <authorList>
            <consortium name="EnsemblPlants"/>
        </authorList>
    </citation>
    <scope>IDENTIFICATION</scope>
</reference>
<dbReference type="InterPro" id="IPR012337">
    <property type="entry name" value="RNaseH-like_sf"/>
</dbReference>
<dbReference type="EnsemblPlants" id="evm.model.07.1613">
    <property type="protein sequence ID" value="cds.evm.model.07.1613"/>
    <property type="gene ID" value="evm.TU.07.1613"/>
</dbReference>
<dbReference type="NCBIfam" id="TIGR00654">
    <property type="entry name" value="PhzF_family"/>
    <property type="match status" value="1"/>
</dbReference>
<dbReference type="Proteomes" id="UP000596661">
    <property type="component" value="Chromosome 7"/>
</dbReference>
<dbReference type="InterPro" id="IPR000477">
    <property type="entry name" value="RT_dom"/>
</dbReference>
<dbReference type="Pfam" id="PF14392">
    <property type="entry name" value="zf-CCHC_4"/>
    <property type="match status" value="1"/>
</dbReference>
<dbReference type="GO" id="GO:0003676">
    <property type="term" value="F:nucleic acid binding"/>
    <property type="evidence" value="ECO:0007669"/>
    <property type="project" value="InterPro"/>
</dbReference>
<evidence type="ECO:0000313" key="4">
    <source>
        <dbReference type="EnsemblPlants" id="cds.evm.model.07.1613"/>
    </source>
</evidence>
<reference evidence="4" key="1">
    <citation type="submission" date="2018-11" db="EMBL/GenBank/DDBJ databases">
        <authorList>
            <person name="Grassa J C."/>
        </authorList>
    </citation>
    <scope>NUCLEOTIDE SEQUENCE [LARGE SCALE GENOMIC DNA]</scope>
</reference>
<dbReference type="PROSITE" id="PS50878">
    <property type="entry name" value="RT_POL"/>
    <property type="match status" value="1"/>
</dbReference>
<dbReference type="Pfam" id="PF02567">
    <property type="entry name" value="PhzC-PhzF"/>
    <property type="match status" value="1"/>
</dbReference>
<keyword evidence="2" id="KW-0413">Isomerase</keyword>
<evidence type="ECO:0000256" key="2">
    <source>
        <dbReference type="ARBA" id="ARBA00023235"/>
    </source>
</evidence>
<sequence>MSEKVIRGVGNYIGTFIKSDPNNFSGVWRDYLRIRVKIPLEKPLKNKKKLEIPGGLVCHVTFKYEDLPTFCFICGILGHTEKFCERLFDTPRELITKNFDLEMKAVLRRRNYADGSRWLRSGLATKNSGWPGASSSNQQRGPVVAPTTGGGINDQLMAESNQGEQLVGYGQNNSNLESVNKNKSQISGEAFLRKEKVGDEVDNSNDGLVFCDSKRKRVIEGQVSGPIGGVARDVGLPKAGPKVHGLAEEDVIVCEDILVQEGVTKNLSGRLTGLYGEPNQSRRQDTWSLIRTLSTRSNLPWCLVGDMKNIVRQEEKRGGRPYPQSLLSGFNATLQQCNLVDIELQGHPLTWEKGRGSNNWIEIRLDRALATSTWLQVFPQASLSNLDFSNSDHAAIFLKPYLPTVFAPHNRFRFENTWLKKPLCSEIIKECWELGHSFSLSGKLSLCAEKLKRCWSIVRNDVVEVVRSFFTNGVLEDGIGEANVVLIPKKKNPETMSDLRPIALCNVMYKIITKVMVNRMKPFIDSIVSVNQSAFIPGHLISDNVLVSFEVLHYLKRKRKGKEGYMALKLDMSKAYDRIEWSFLEAMLRRLGFTEIWVRLILFCVTLARYTVVHGNHEVGPITLSRGIRQGDPLSPYLFILCEEGLSALLRRYEQRGWLHGCKVANGAPRISHMLFADDSYLYCKATETEAFRIKEALHKFELASCQKGSLYLGLPSSMSRNKVSALGYLKEKVRKRLEGWGSKFISRAGKEILIKSVAQSLPSYAMNVFLLPMEVVRDMESLMSKYWWRTSANSNSGIHWMSWERLSHHKTEGGMGFRNLRDFNLAMLGKQGWRLLTKPNSLVARIFKARYFSNGTFLTAEIGDPWLPDKANPWVISSHPGLHNAKVANLLTIVGLSWDMEVLNDLFEPRDRELIVQIPLNITTSQDHLIWVGELSGLYTLKSAYKRLQELKEESISHALVCCPIAKDCWDRAGIPSIRQQQHSFLDWCISNFQRMEKEDRELLVAVAWAIWNARNDRNAHSSGLELLSAGLNQGDRAEHWVPPIENNVKVNVDATIFEASREFGVGWVARDTRGLLINGHTKLFNVQATPELAEAVEIREALSWIKSSGLQQVVLETDCLSVVQALRSSIVMISTFGQVVNECKALLNDLRTVFIYFIRRSANTVAHELARASVSFPDCNFDLDSVLTVLLPVLVTDMVDAFTESAFKGNPAAVCLVDEDRDDQWLQSVAAEFNISETSYLTRLPSESNSDGSSTPRFRLRWFTPVVEVTLCGHATLAAAHTLFSSGKIDSDVIEFVTLSGILTAKKVAQNNKASDGVAHKGFFVELNFPSDPIAIFNSIEVSMISNALGGASVIYLGRTTTLDYLIVVVPSAKDVIDLQPNFDAIGKFPGNGMIVTGIAPSESEFDFYSRCFFPQYGINEDPVTGSAHCSLASYWSKELGKCDFVAYQASPRGGELNIHLDEHNQRVFLQGKAITVMEGILLA</sequence>
<dbReference type="SUPFAM" id="SSF54506">
    <property type="entry name" value="Diaminopimelate epimerase-like"/>
    <property type="match status" value="1"/>
</dbReference>
<dbReference type="Pfam" id="PF13456">
    <property type="entry name" value="RVT_3"/>
    <property type="match status" value="1"/>
</dbReference>
<dbReference type="Gramene" id="evm.model.07.1613">
    <property type="protein sequence ID" value="cds.evm.model.07.1613"/>
    <property type="gene ID" value="evm.TU.07.1613"/>
</dbReference>
<dbReference type="PANTHER" id="PTHR13774">
    <property type="entry name" value="PHENAZINE BIOSYNTHESIS PROTEIN"/>
    <property type="match status" value="1"/>
</dbReference>
<dbReference type="PANTHER" id="PTHR13774:SF17">
    <property type="entry name" value="PHENAZINE BIOSYNTHESIS-LIKE DOMAIN-CONTAINING PROTEIN"/>
    <property type="match status" value="1"/>
</dbReference>
<comment type="similarity">
    <text evidence="1">Belongs to the PhzF family.</text>
</comment>
<dbReference type="InterPro" id="IPR025836">
    <property type="entry name" value="Zn_knuckle_CX2CX4HX4C"/>
</dbReference>
<dbReference type="InterPro" id="IPR044730">
    <property type="entry name" value="RNase_H-like_dom_plant"/>
</dbReference>
<dbReference type="InterPro" id="IPR036397">
    <property type="entry name" value="RNaseH_sf"/>
</dbReference>
<feature type="domain" description="Reverse transcriptase" evidence="3">
    <location>
        <begin position="468"/>
        <end position="746"/>
    </location>
</feature>
<name>A0A803Q3C1_CANSA</name>
<dbReference type="SUPFAM" id="SSF53098">
    <property type="entry name" value="Ribonuclease H-like"/>
    <property type="match status" value="1"/>
</dbReference>
<dbReference type="GO" id="GO:0005737">
    <property type="term" value="C:cytoplasm"/>
    <property type="evidence" value="ECO:0007669"/>
    <property type="project" value="TreeGrafter"/>
</dbReference>
<keyword evidence="5" id="KW-1185">Reference proteome</keyword>
<dbReference type="Pfam" id="PF00078">
    <property type="entry name" value="RVT_1"/>
    <property type="match status" value="1"/>
</dbReference>
<dbReference type="Gene3D" id="3.60.10.10">
    <property type="entry name" value="Endonuclease/exonuclease/phosphatase"/>
    <property type="match status" value="1"/>
</dbReference>
<dbReference type="OMA" id="ICAERSE"/>
<dbReference type="CDD" id="cd06222">
    <property type="entry name" value="RNase_H_like"/>
    <property type="match status" value="1"/>
</dbReference>
<dbReference type="InterPro" id="IPR003719">
    <property type="entry name" value="Phenazine_PhzF-like"/>
</dbReference>
<evidence type="ECO:0000256" key="1">
    <source>
        <dbReference type="ARBA" id="ARBA00008270"/>
    </source>
</evidence>
<dbReference type="GO" id="GO:0004523">
    <property type="term" value="F:RNA-DNA hybrid ribonuclease activity"/>
    <property type="evidence" value="ECO:0007669"/>
    <property type="project" value="InterPro"/>
</dbReference>
<dbReference type="SUPFAM" id="SSF56219">
    <property type="entry name" value="DNase I-like"/>
    <property type="match status" value="1"/>
</dbReference>
<evidence type="ECO:0000313" key="5">
    <source>
        <dbReference type="Proteomes" id="UP000596661"/>
    </source>
</evidence>